<keyword evidence="1" id="KW-0812">Transmembrane</keyword>
<sequence>MLQDRILQPAFTLALILGATLLFLGVDLALNDSVASVFDEGHAVELMSPVLLFAGILLWCGCGCGESDRRQWHVPLVLALLALREFDLDKRLTSEGVLQLRLYSGPAPAWEKAVGLAVVALILLCAWRLATVTAPCWWRGLRQGRPACWLAGGSVLLIVLAKTLDGLGRKLAALGIAADPRLVTVTGRIEELLELAAYVMLVQALVYTARRGRGGWPVSVPPPAGPAPFGSPRPHRR</sequence>
<dbReference type="OrthoDB" id="269771at2"/>
<gene>
    <name evidence="2" type="ORF">SAMN05421641_11254</name>
</gene>
<dbReference type="Proteomes" id="UP000323956">
    <property type="component" value="Unassembled WGS sequence"/>
</dbReference>
<evidence type="ECO:0000313" key="3">
    <source>
        <dbReference type="Proteomes" id="UP000323956"/>
    </source>
</evidence>
<dbReference type="AlphaFoldDB" id="A0A1N6UW55"/>
<keyword evidence="1" id="KW-0472">Membrane</keyword>
<proteinExistence type="predicted"/>
<dbReference type="RefSeq" id="WP_149765798.1">
    <property type="nucleotide sequence ID" value="NZ_FTMK01000012.1"/>
</dbReference>
<evidence type="ECO:0008006" key="4">
    <source>
        <dbReference type="Google" id="ProtNLM"/>
    </source>
</evidence>
<feature type="transmembrane region" description="Helical" evidence="1">
    <location>
        <begin position="46"/>
        <end position="65"/>
    </location>
</feature>
<organism evidence="2 3">
    <name type="scientific">Paracoccus thiocyanatus</name>
    <dbReference type="NCBI Taxonomy" id="34006"/>
    <lineage>
        <taxon>Bacteria</taxon>
        <taxon>Pseudomonadati</taxon>
        <taxon>Pseudomonadota</taxon>
        <taxon>Alphaproteobacteria</taxon>
        <taxon>Rhodobacterales</taxon>
        <taxon>Paracoccaceae</taxon>
        <taxon>Paracoccus</taxon>
    </lineage>
</organism>
<evidence type="ECO:0000256" key="1">
    <source>
        <dbReference type="SAM" id="Phobius"/>
    </source>
</evidence>
<dbReference type="EMBL" id="FTMK01000012">
    <property type="protein sequence ID" value="SIQ69839.1"/>
    <property type="molecule type" value="Genomic_DNA"/>
</dbReference>
<feature type="transmembrane region" description="Helical" evidence="1">
    <location>
        <begin position="7"/>
        <end position="26"/>
    </location>
</feature>
<accession>A0A1N6UW55</accession>
<keyword evidence="1" id="KW-1133">Transmembrane helix</keyword>
<protein>
    <recommendedName>
        <fullName evidence="4">Transmembrane protein</fullName>
    </recommendedName>
</protein>
<name>A0A1N6UW55_9RHOB</name>
<reference evidence="2 3" key="1">
    <citation type="submission" date="2017-01" db="EMBL/GenBank/DDBJ databases">
        <authorList>
            <person name="Varghese N."/>
            <person name="Submissions S."/>
        </authorList>
    </citation>
    <scope>NUCLEOTIDE SEQUENCE [LARGE SCALE GENOMIC DNA]</scope>
    <source>
        <strain evidence="2 3">ATCC 700171</strain>
    </source>
</reference>
<evidence type="ECO:0000313" key="2">
    <source>
        <dbReference type="EMBL" id="SIQ69839.1"/>
    </source>
</evidence>